<dbReference type="PANTHER" id="PTHR16040">
    <property type="entry name" value="AUSTRALIN, ISOFORM A-RELATED"/>
    <property type="match status" value="1"/>
</dbReference>
<keyword evidence="9" id="KW-0137">Centromere</keyword>
<evidence type="ECO:0000256" key="8">
    <source>
        <dbReference type="ARBA" id="ARBA00023306"/>
    </source>
</evidence>
<evidence type="ECO:0000256" key="1">
    <source>
        <dbReference type="ARBA" id="ARBA00004123"/>
    </source>
</evidence>
<dbReference type="VEuPathDB" id="VectorBase:ADIR000074"/>
<feature type="region of interest" description="Disordered" evidence="10">
    <location>
        <begin position="1"/>
        <end position="98"/>
    </location>
</feature>
<keyword evidence="5" id="KW-0132">Cell division</keyword>
<dbReference type="STRING" id="7168.A0A182MXH1"/>
<evidence type="ECO:0000256" key="9">
    <source>
        <dbReference type="ARBA" id="ARBA00023328"/>
    </source>
</evidence>
<dbReference type="AlphaFoldDB" id="A0A182MXH1"/>
<keyword evidence="13" id="KW-1185">Reference proteome</keyword>
<protein>
    <recommendedName>
        <fullName evidence="11">Borealin C-terminal domain-containing protein</fullName>
    </recommendedName>
</protein>
<evidence type="ECO:0000256" key="3">
    <source>
        <dbReference type="ARBA" id="ARBA00009914"/>
    </source>
</evidence>
<dbReference type="InterPro" id="IPR018867">
    <property type="entry name" value="Cell_div_borealin"/>
</dbReference>
<feature type="compositionally biased region" description="Polar residues" evidence="10">
    <location>
        <begin position="279"/>
        <end position="296"/>
    </location>
</feature>
<dbReference type="GO" id="GO:0005634">
    <property type="term" value="C:nucleus"/>
    <property type="evidence" value="ECO:0007669"/>
    <property type="project" value="UniProtKB-SubCell"/>
</dbReference>
<feature type="region of interest" description="Disordered" evidence="10">
    <location>
        <begin position="270"/>
        <end position="296"/>
    </location>
</feature>
<dbReference type="GO" id="GO:0051301">
    <property type="term" value="P:cell division"/>
    <property type="evidence" value="ECO:0007669"/>
    <property type="project" value="UniProtKB-KW"/>
</dbReference>
<evidence type="ECO:0000259" key="11">
    <source>
        <dbReference type="Pfam" id="PF10512"/>
    </source>
</evidence>
<dbReference type="GO" id="GO:0032133">
    <property type="term" value="C:chromosome passenger complex"/>
    <property type="evidence" value="ECO:0007669"/>
    <property type="project" value="TreeGrafter"/>
</dbReference>
<dbReference type="InterPro" id="IPR046466">
    <property type="entry name" value="Borealin_C"/>
</dbReference>
<evidence type="ECO:0000256" key="10">
    <source>
        <dbReference type="SAM" id="MobiDB-lite"/>
    </source>
</evidence>
<comment type="similarity">
    <text evidence="3">Belongs to the borealin family.</text>
</comment>
<dbReference type="GO" id="GO:0000775">
    <property type="term" value="C:chromosome, centromeric region"/>
    <property type="evidence" value="ECO:0007669"/>
    <property type="project" value="UniProtKB-SubCell"/>
</dbReference>
<keyword evidence="6" id="KW-0498">Mitosis</keyword>
<proteinExistence type="inferred from homology"/>
<reference evidence="12" key="2">
    <citation type="submission" date="2020-05" db="UniProtKB">
        <authorList>
            <consortium name="EnsemblMetazoa"/>
        </authorList>
    </citation>
    <scope>IDENTIFICATION</scope>
    <source>
        <strain evidence="12">WRAIR2</strain>
    </source>
</reference>
<keyword evidence="7" id="KW-0539">Nucleus</keyword>
<name>A0A182MXH1_9DIPT</name>
<evidence type="ECO:0000256" key="5">
    <source>
        <dbReference type="ARBA" id="ARBA00022618"/>
    </source>
</evidence>
<feature type="compositionally biased region" description="Polar residues" evidence="10">
    <location>
        <begin position="73"/>
        <end position="83"/>
    </location>
</feature>
<feature type="domain" description="Borealin C-terminal" evidence="11">
    <location>
        <begin position="323"/>
        <end position="443"/>
    </location>
</feature>
<evidence type="ECO:0000256" key="4">
    <source>
        <dbReference type="ARBA" id="ARBA00022454"/>
    </source>
</evidence>
<dbReference type="GO" id="GO:0000070">
    <property type="term" value="P:mitotic sister chromatid segregation"/>
    <property type="evidence" value="ECO:0007669"/>
    <property type="project" value="TreeGrafter"/>
</dbReference>
<dbReference type="Pfam" id="PF10512">
    <property type="entry name" value="Borealin"/>
    <property type="match status" value="1"/>
</dbReference>
<feature type="compositionally biased region" description="Polar residues" evidence="10">
    <location>
        <begin position="45"/>
        <end position="57"/>
    </location>
</feature>
<reference evidence="13" key="1">
    <citation type="submission" date="2013-03" db="EMBL/GenBank/DDBJ databases">
        <title>The Genome Sequence of Anopheles dirus WRAIR2.</title>
        <authorList>
            <consortium name="The Broad Institute Genomics Platform"/>
            <person name="Neafsey D.E."/>
            <person name="Walton C."/>
            <person name="Walker B."/>
            <person name="Young S.K."/>
            <person name="Zeng Q."/>
            <person name="Gargeya S."/>
            <person name="Fitzgerald M."/>
            <person name="Haas B."/>
            <person name="Abouelleil A."/>
            <person name="Allen A.W."/>
            <person name="Alvarado L."/>
            <person name="Arachchi H.M."/>
            <person name="Berlin A.M."/>
            <person name="Chapman S.B."/>
            <person name="Gainer-Dewar J."/>
            <person name="Goldberg J."/>
            <person name="Griggs A."/>
            <person name="Gujja S."/>
            <person name="Hansen M."/>
            <person name="Howarth C."/>
            <person name="Imamovic A."/>
            <person name="Ireland A."/>
            <person name="Larimer J."/>
            <person name="McCowan C."/>
            <person name="Murphy C."/>
            <person name="Pearson M."/>
            <person name="Poon T.W."/>
            <person name="Priest M."/>
            <person name="Roberts A."/>
            <person name="Saif S."/>
            <person name="Shea T."/>
            <person name="Sisk P."/>
            <person name="Sykes S."/>
            <person name="Wortman J."/>
            <person name="Nusbaum C."/>
            <person name="Birren B."/>
        </authorList>
    </citation>
    <scope>NUCLEOTIDE SEQUENCE [LARGE SCALE GENOMIC DNA]</scope>
    <source>
        <strain evidence="13">WRAIR2</strain>
    </source>
</reference>
<organism evidence="12 13">
    <name type="scientific">Anopheles dirus</name>
    <dbReference type="NCBI Taxonomy" id="7168"/>
    <lineage>
        <taxon>Eukaryota</taxon>
        <taxon>Metazoa</taxon>
        <taxon>Ecdysozoa</taxon>
        <taxon>Arthropoda</taxon>
        <taxon>Hexapoda</taxon>
        <taxon>Insecta</taxon>
        <taxon>Pterygota</taxon>
        <taxon>Neoptera</taxon>
        <taxon>Endopterygota</taxon>
        <taxon>Diptera</taxon>
        <taxon>Nematocera</taxon>
        <taxon>Culicoidea</taxon>
        <taxon>Culicidae</taxon>
        <taxon>Anophelinae</taxon>
        <taxon>Anopheles</taxon>
    </lineage>
</organism>
<evidence type="ECO:0000256" key="6">
    <source>
        <dbReference type="ARBA" id="ARBA00022776"/>
    </source>
</evidence>
<dbReference type="PANTHER" id="PTHR16040:SF7">
    <property type="entry name" value="AUSTRALIN, ISOFORM A-RELATED"/>
    <property type="match status" value="1"/>
</dbReference>
<evidence type="ECO:0000256" key="2">
    <source>
        <dbReference type="ARBA" id="ARBA00004584"/>
    </source>
</evidence>
<evidence type="ECO:0000313" key="12">
    <source>
        <dbReference type="EnsemblMetazoa" id="ADIR000074-PA"/>
    </source>
</evidence>
<comment type="subcellular location">
    <subcellularLocation>
        <location evidence="2">Chromosome</location>
        <location evidence="2">Centromere</location>
    </subcellularLocation>
    <subcellularLocation>
        <location evidence="1">Nucleus</location>
    </subcellularLocation>
</comment>
<accession>A0A182MXH1</accession>
<keyword evidence="8" id="KW-0131">Cell cycle</keyword>
<keyword evidence="4" id="KW-0158">Chromosome</keyword>
<dbReference type="EnsemblMetazoa" id="ADIR000074-RA">
    <property type="protein sequence ID" value="ADIR000074-PA"/>
    <property type="gene ID" value="ADIR000074"/>
</dbReference>
<sequence length="454" mass="49873">MVKEASCSESEDEEEDGGEEEEEEEEGDDDDDDDEEDGRRDAASADNSTNRSVSGTMEHQRKEKDKSKRKSRPTSGGDSSNNGYDHEDDSTSQASGPVASQQYGVISAIRNHGAHEGFTKQCIETESNELPGGTQRERYARVRHPETFFMSLEAKLDADLEKLDYQASMIKNRIPKEILQMTMGELRKTGGKLFVDVLNMGAAAEDMLTCAASNTSQLSIGSGDLQASMQKSFRTDEGYLTEDNAKPGLDVFGSAKPSKRPIGPLASAMKSTYARRRSNSVSDRTTTPCKQPQSSMLFGVKGKKGELRTPAVSRNLLMGNSERFSRPKLRTPLVEPGKKGRPQTVSTDRGISQITLKVHPNTPLAFIRHPRVGENVYSLTGSPVVNSVMTKHMANVNIPVPNGMLSLQPTDLQDVDAESLPTIDLATLEHLKKLQANLNIVMQHAEKCNFFMDQ</sequence>
<evidence type="ECO:0000256" key="7">
    <source>
        <dbReference type="ARBA" id="ARBA00023242"/>
    </source>
</evidence>
<dbReference type="GO" id="GO:0051233">
    <property type="term" value="C:spindle midzone"/>
    <property type="evidence" value="ECO:0007669"/>
    <property type="project" value="TreeGrafter"/>
</dbReference>
<feature type="compositionally biased region" description="Acidic residues" evidence="10">
    <location>
        <begin position="9"/>
        <end position="36"/>
    </location>
</feature>
<evidence type="ECO:0000313" key="13">
    <source>
        <dbReference type="Proteomes" id="UP000075884"/>
    </source>
</evidence>
<dbReference type="Proteomes" id="UP000075884">
    <property type="component" value="Unassembled WGS sequence"/>
</dbReference>